<sequence>MNKTPPRTRPLTSASISPPPLQSFPFASAATMLRQQSTASLRGSPFVINVTASLMPRTPRLRTAELLFRALFTIYQLSFVDFPTTAPHLSTKSPPLHLSLLPHPPNYLTWILPRTETIARRGGGRSCALMCGGRPRRSGRAPKRPGRTRKRASRTRTRVGGR</sequence>
<feature type="compositionally biased region" description="Basic residues" evidence="1">
    <location>
        <begin position="134"/>
        <end position="162"/>
    </location>
</feature>
<proteinExistence type="predicted"/>
<dbReference type="GeneID" id="17324374"/>
<organism evidence="2 3">
    <name type="scientific">Chondrus crispus</name>
    <name type="common">Carrageen Irish moss</name>
    <name type="synonym">Polymorpha crispa</name>
    <dbReference type="NCBI Taxonomy" id="2769"/>
    <lineage>
        <taxon>Eukaryota</taxon>
        <taxon>Rhodophyta</taxon>
        <taxon>Florideophyceae</taxon>
        <taxon>Rhodymeniophycidae</taxon>
        <taxon>Gigartinales</taxon>
        <taxon>Gigartinaceae</taxon>
        <taxon>Chondrus</taxon>
    </lineage>
</organism>
<evidence type="ECO:0000256" key="1">
    <source>
        <dbReference type="SAM" id="MobiDB-lite"/>
    </source>
</evidence>
<feature type="region of interest" description="Disordered" evidence="1">
    <location>
        <begin position="1"/>
        <end position="22"/>
    </location>
</feature>
<reference evidence="3" key="1">
    <citation type="journal article" date="2013" name="Proc. Natl. Acad. Sci. U.S.A.">
        <title>Genome structure and metabolic features in the red seaweed Chondrus crispus shed light on evolution of the Archaeplastida.</title>
        <authorList>
            <person name="Collen J."/>
            <person name="Porcel B."/>
            <person name="Carre W."/>
            <person name="Ball S.G."/>
            <person name="Chaparro C."/>
            <person name="Tonon T."/>
            <person name="Barbeyron T."/>
            <person name="Michel G."/>
            <person name="Noel B."/>
            <person name="Valentin K."/>
            <person name="Elias M."/>
            <person name="Artiguenave F."/>
            <person name="Arun A."/>
            <person name="Aury J.M."/>
            <person name="Barbosa-Neto J.F."/>
            <person name="Bothwell J.H."/>
            <person name="Bouget F.Y."/>
            <person name="Brillet L."/>
            <person name="Cabello-Hurtado F."/>
            <person name="Capella-Gutierrez S."/>
            <person name="Charrier B."/>
            <person name="Cladiere L."/>
            <person name="Cock J.M."/>
            <person name="Coelho S.M."/>
            <person name="Colleoni C."/>
            <person name="Czjzek M."/>
            <person name="Da Silva C."/>
            <person name="Delage L."/>
            <person name="Denoeud F."/>
            <person name="Deschamps P."/>
            <person name="Dittami S.M."/>
            <person name="Gabaldon T."/>
            <person name="Gachon C.M."/>
            <person name="Groisillier A."/>
            <person name="Herve C."/>
            <person name="Jabbari K."/>
            <person name="Katinka M."/>
            <person name="Kloareg B."/>
            <person name="Kowalczyk N."/>
            <person name="Labadie K."/>
            <person name="Leblanc C."/>
            <person name="Lopez P.J."/>
            <person name="McLachlan D.H."/>
            <person name="Meslet-Cladiere L."/>
            <person name="Moustafa A."/>
            <person name="Nehr Z."/>
            <person name="Nyvall Collen P."/>
            <person name="Panaud O."/>
            <person name="Partensky F."/>
            <person name="Poulain J."/>
            <person name="Rensing S.A."/>
            <person name="Rousvoal S."/>
            <person name="Samson G."/>
            <person name="Symeonidi A."/>
            <person name="Weissenbach J."/>
            <person name="Zambounis A."/>
            <person name="Wincker P."/>
            <person name="Boyen C."/>
        </authorList>
    </citation>
    <scope>NUCLEOTIDE SEQUENCE [LARGE SCALE GENOMIC DNA]</scope>
    <source>
        <strain evidence="3">cv. Stackhouse</strain>
    </source>
</reference>
<dbReference type="RefSeq" id="XP_005716644.1">
    <property type="nucleotide sequence ID" value="XM_005716587.1"/>
</dbReference>
<dbReference type="Gramene" id="CDF36825">
    <property type="protein sequence ID" value="CDF36825"/>
    <property type="gene ID" value="CHC_T00005269001"/>
</dbReference>
<keyword evidence="3" id="KW-1185">Reference proteome</keyword>
<feature type="region of interest" description="Disordered" evidence="1">
    <location>
        <begin position="130"/>
        <end position="162"/>
    </location>
</feature>
<dbReference type="KEGG" id="ccp:CHC_T00005269001"/>
<dbReference type="Proteomes" id="UP000012073">
    <property type="component" value="Unassembled WGS sequence"/>
</dbReference>
<dbReference type="EMBL" id="HG001806">
    <property type="protein sequence ID" value="CDF36825.1"/>
    <property type="molecule type" value="Genomic_DNA"/>
</dbReference>
<dbReference type="AlphaFoldDB" id="R7QHC2"/>
<protein>
    <submittedName>
        <fullName evidence="2">Uncharacterized protein</fullName>
    </submittedName>
</protein>
<name>R7QHC2_CHOCR</name>
<feature type="compositionally biased region" description="Polar residues" evidence="1">
    <location>
        <begin position="1"/>
        <end position="16"/>
    </location>
</feature>
<gene>
    <name evidence="2" type="ORF">CHC_T00005269001</name>
</gene>
<evidence type="ECO:0000313" key="2">
    <source>
        <dbReference type="EMBL" id="CDF36825.1"/>
    </source>
</evidence>
<accession>R7QHC2</accession>
<evidence type="ECO:0000313" key="3">
    <source>
        <dbReference type="Proteomes" id="UP000012073"/>
    </source>
</evidence>